<protein>
    <recommendedName>
        <fullName evidence="2">UPF0235 protein ENP55_05945</fullName>
    </recommendedName>
</protein>
<organism evidence="3">
    <name type="scientific">Thermosphaera aggregans</name>
    <dbReference type="NCBI Taxonomy" id="54254"/>
    <lineage>
        <taxon>Archaea</taxon>
        <taxon>Thermoproteota</taxon>
        <taxon>Thermoprotei</taxon>
        <taxon>Desulfurococcales</taxon>
        <taxon>Desulfurococcaceae</taxon>
        <taxon>Thermosphaera</taxon>
    </lineage>
</organism>
<evidence type="ECO:0000313" key="3">
    <source>
        <dbReference type="EMBL" id="HEF87805.1"/>
    </source>
</evidence>
<dbReference type="InterPro" id="IPR003746">
    <property type="entry name" value="DUF167"/>
</dbReference>
<dbReference type="AlphaFoldDB" id="A0A7C2FYI0"/>
<reference evidence="3" key="1">
    <citation type="journal article" date="2020" name="mSystems">
        <title>Genome- and Community-Level Interaction Insights into Carbon Utilization and Element Cycling Functions of Hydrothermarchaeota in Hydrothermal Sediment.</title>
        <authorList>
            <person name="Zhou Z."/>
            <person name="Liu Y."/>
            <person name="Xu W."/>
            <person name="Pan J."/>
            <person name="Luo Z.H."/>
            <person name="Li M."/>
        </authorList>
    </citation>
    <scope>NUCLEOTIDE SEQUENCE [LARGE SCALE GENOMIC DNA]</scope>
    <source>
        <strain evidence="3">SpSt-23</strain>
    </source>
</reference>
<evidence type="ECO:0000256" key="2">
    <source>
        <dbReference type="HAMAP-Rule" id="MF_00634"/>
    </source>
</evidence>
<dbReference type="Pfam" id="PF02594">
    <property type="entry name" value="DUF167"/>
    <property type="match status" value="1"/>
</dbReference>
<dbReference type="InterPro" id="IPR036591">
    <property type="entry name" value="YggU-like_sf"/>
</dbReference>
<dbReference type="NCBIfam" id="TIGR00251">
    <property type="entry name" value="DUF167 family protein"/>
    <property type="match status" value="1"/>
</dbReference>
<dbReference type="EMBL" id="DSJT01000034">
    <property type="protein sequence ID" value="HEF87805.1"/>
    <property type="molecule type" value="Genomic_DNA"/>
</dbReference>
<dbReference type="Gene3D" id="3.30.1200.10">
    <property type="entry name" value="YggU-like"/>
    <property type="match status" value="1"/>
</dbReference>
<dbReference type="HAMAP" id="MF_00634">
    <property type="entry name" value="UPF0235"/>
    <property type="match status" value="1"/>
</dbReference>
<sequence length="111" mass="12558">MNPVLQKVVETLRKNIEESSKGVILQVRVKPGTEPEGFTIESDELVFRTSEPAERGRANASLIKYLSRELKIPVSKIDIVYGQRERLKKILIVDESADKIIEKLARVISLV</sequence>
<proteinExistence type="inferred from homology"/>
<name>A0A7C2FYI0_9CREN</name>
<dbReference type="SMART" id="SM01152">
    <property type="entry name" value="DUF167"/>
    <property type="match status" value="1"/>
</dbReference>
<gene>
    <name evidence="3" type="ORF">ENP55_05945</name>
</gene>
<dbReference type="SUPFAM" id="SSF69786">
    <property type="entry name" value="YggU-like"/>
    <property type="match status" value="1"/>
</dbReference>
<evidence type="ECO:0000256" key="1">
    <source>
        <dbReference type="ARBA" id="ARBA00010364"/>
    </source>
</evidence>
<comment type="similarity">
    <text evidence="1 2">Belongs to the UPF0235 family.</text>
</comment>
<accession>A0A7C2FYI0</accession>
<comment type="caution">
    <text evidence="3">The sequence shown here is derived from an EMBL/GenBank/DDBJ whole genome shotgun (WGS) entry which is preliminary data.</text>
</comment>